<dbReference type="InterPro" id="IPR011044">
    <property type="entry name" value="Quino_amine_DH_bsu"/>
</dbReference>
<keyword evidence="8" id="KW-1185">Reference proteome</keyword>
<dbReference type="InterPro" id="IPR001680">
    <property type="entry name" value="WD40_rpt"/>
</dbReference>
<sequence>MGLSDLWKHQHKDGEDGEVRPVVDIPSSLKHGLETPEDTMIGRVIAGRYQIESVLSKGGMGILYLAKHRNLPKKFAIKLIRMQGLSGRQREVYLGRFKREARAAAKVSHPNVVEIVDYNIIDSDTPYIVMEFVEGQPLSEFLKEYSDGLPIEWFFSLTKQLCRAMEAIHQSGMIHRDIKPSNIMVRHDSAELHLTILDFGLVHLMQNDLETNNVKLTAHGHMVGTPAYMSPEQCRGQNVSRMTDIYSLGLVAYEMLTAQPAVIGDDYLVIMGRQIKETPTPIQQFRPEIPDEVCRAIDRAISKRPEDRYTSARDFYKAIEIEQHQFTLGKTRGSGHAHRHLLTEESADVETVVMEAPQPSPAARWWWLVPLLLLPLVTGAAWLAGLLSFPSGLDETSWFETHFSETQTLPLAKKPLLQNGLALIPEKRLLALIYEDGSLEFHNIEKGNLVHKPATNNTRWLAHSVPAAGDFLGLLAQDQCRLALVDSDDFQITTFNLCELTKGEPVMDIAFSPRLDRREAEPDLVVLTSTQLLMLDWNGRDQFEILKSMPSEGRGRLVYDDKGSLLAHFAGDNQVRVYRMPEKGLILRETYSGAGQVQTAYFSEDGRYLVAGTRGNQVLTFDLFNKVKKANNSFDNWVRFCMLLPDPNRKNELQVLAYSQSGDFTVLQLDGLKKQEQFESQRNLSMAYSDGGVFALAKPDTGKVHIYRRLNRDILNETALLGGSVWDVATRGTKGQIVVAGLDPNIAVLSTDPPRSGARLEGHQNSVTRVSITKNGERMVSASDDFTLIHWDLDAGRMINRTRAHEDLVNNVVLSPDDTLCVSTSSDRTVKVWRLPQLSLEQSLAPMPDSSAGAAFNDDGSLLVIGDWSGNLRIYRTDGFQQQFTQRISTRGLYWISFFPGQNNRLLINTSDHQTLLVELHDNDVKTQILPNQSSAYGVTHGFSRWPDANSLAVFRGDRVQLYTSPGLQPIGNAIGLNGAHTGVFDPKLPRLYIGTNDGRLLTLDLTKWPRWQQVDAF</sequence>
<dbReference type="SUPFAM" id="SSF50969">
    <property type="entry name" value="YVTN repeat-like/Quinoprotein amine dehydrogenase"/>
    <property type="match status" value="1"/>
</dbReference>
<proteinExistence type="predicted"/>
<keyword evidence="3 7" id="KW-0418">Kinase</keyword>
<feature type="repeat" description="WD" evidence="5">
    <location>
        <begin position="802"/>
        <end position="843"/>
    </location>
</feature>
<dbReference type="CDD" id="cd14014">
    <property type="entry name" value="STKc_PknB_like"/>
    <property type="match status" value="1"/>
</dbReference>
<dbReference type="Gene3D" id="3.30.200.20">
    <property type="entry name" value="Phosphorylase Kinase, domain 1"/>
    <property type="match status" value="1"/>
</dbReference>
<dbReference type="PANTHER" id="PTHR43289">
    <property type="entry name" value="MITOGEN-ACTIVATED PROTEIN KINASE KINASE KINASE 20-RELATED"/>
    <property type="match status" value="1"/>
</dbReference>
<evidence type="ECO:0000259" key="6">
    <source>
        <dbReference type="PROSITE" id="PS50011"/>
    </source>
</evidence>
<keyword evidence="1" id="KW-0808">Transferase</keyword>
<dbReference type="Gene3D" id="2.130.10.10">
    <property type="entry name" value="YVTN repeat-like/Quinoprotein amine dehydrogenase"/>
    <property type="match status" value="2"/>
</dbReference>
<evidence type="ECO:0000313" key="8">
    <source>
        <dbReference type="Proteomes" id="UP000664417"/>
    </source>
</evidence>
<dbReference type="GO" id="GO:0004674">
    <property type="term" value="F:protein serine/threonine kinase activity"/>
    <property type="evidence" value="ECO:0007669"/>
    <property type="project" value="TreeGrafter"/>
</dbReference>
<dbReference type="AlphaFoldDB" id="A0A8J7U428"/>
<dbReference type="SUPFAM" id="SSF56112">
    <property type="entry name" value="Protein kinase-like (PK-like)"/>
    <property type="match status" value="1"/>
</dbReference>
<dbReference type="PROSITE" id="PS50294">
    <property type="entry name" value="WD_REPEATS_REGION"/>
    <property type="match status" value="2"/>
</dbReference>
<dbReference type="GO" id="GO:0005524">
    <property type="term" value="F:ATP binding"/>
    <property type="evidence" value="ECO:0007669"/>
    <property type="project" value="UniProtKB-KW"/>
</dbReference>
<comment type="caution">
    <text evidence="7">The sequence shown here is derived from an EMBL/GenBank/DDBJ whole genome shotgun (WGS) entry which is preliminary data.</text>
</comment>
<evidence type="ECO:0000256" key="2">
    <source>
        <dbReference type="ARBA" id="ARBA00022741"/>
    </source>
</evidence>
<evidence type="ECO:0000256" key="5">
    <source>
        <dbReference type="PROSITE-ProRule" id="PRU00221"/>
    </source>
</evidence>
<reference evidence="7" key="1">
    <citation type="submission" date="2021-03" db="EMBL/GenBank/DDBJ databases">
        <authorList>
            <person name="Wang G."/>
        </authorList>
    </citation>
    <scope>NUCLEOTIDE SEQUENCE</scope>
    <source>
        <strain evidence="7">KCTC 12899</strain>
    </source>
</reference>
<protein>
    <submittedName>
        <fullName evidence="7">Protein kinase</fullName>
    </submittedName>
</protein>
<keyword evidence="5" id="KW-0853">WD repeat</keyword>
<feature type="domain" description="Protein kinase" evidence="6">
    <location>
        <begin position="49"/>
        <end position="327"/>
    </location>
</feature>
<name>A0A8J7U428_9BACT</name>
<dbReference type="PANTHER" id="PTHR43289:SF6">
    <property type="entry name" value="SERINE_THREONINE-PROTEIN KINASE NEKL-3"/>
    <property type="match status" value="1"/>
</dbReference>
<feature type="repeat" description="WD" evidence="5">
    <location>
        <begin position="760"/>
        <end position="801"/>
    </location>
</feature>
<dbReference type="InterPro" id="IPR015943">
    <property type="entry name" value="WD40/YVTN_repeat-like_dom_sf"/>
</dbReference>
<evidence type="ECO:0000256" key="1">
    <source>
        <dbReference type="ARBA" id="ARBA00022679"/>
    </source>
</evidence>
<dbReference type="Pfam" id="PF00069">
    <property type="entry name" value="Pkinase"/>
    <property type="match status" value="1"/>
</dbReference>
<evidence type="ECO:0000256" key="3">
    <source>
        <dbReference type="ARBA" id="ARBA00022777"/>
    </source>
</evidence>
<keyword evidence="2" id="KW-0547">Nucleotide-binding</keyword>
<dbReference type="Gene3D" id="1.10.510.10">
    <property type="entry name" value="Transferase(Phosphotransferase) domain 1"/>
    <property type="match status" value="1"/>
</dbReference>
<gene>
    <name evidence="7" type="ORF">J3U88_17160</name>
</gene>
<dbReference type="InterPro" id="IPR008271">
    <property type="entry name" value="Ser/Thr_kinase_AS"/>
</dbReference>
<evidence type="ECO:0000313" key="7">
    <source>
        <dbReference type="EMBL" id="MBO1320207.1"/>
    </source>
</evidence>
<dbReference type="EMBL" id="JAFREP010000016">
    <property type="protein sequence ID" value="MBO1320207.1"/>
    <property type="molecule type" value="Genomic_DNA"/>
</dbReference>
<dbReference type="InterPro" id="IPR011047">
    <property type="entry name" value="Quinoprotein_ADH-like_sf"/>
</dbReference>
<keyword evidence="4" id="KW-0067">ATP-binding</keyword>
<dbReference type="PROSITE" id="PS50082">
    <property type="entry name" value="WD_REPEATS_2"/>
    <property type="match status" value="2"/>
</dbReference>
<dbReference type="Pfam" id="PF00400">
    <property type="entry name" value="WD40"/>
    <property type="match status" value="2"/>
</dbReference>
<dbReference type="SUPFAM" id="SSF50998">
    <property type="entry name" value="Quinoprotein alcohol dehydrogenase-like"/>
    <property type="match status" value="1"/>
</dbReference>
<organism evidence="7 8">
    <name type="scientific">Acanthopleuribacter pedis</name>
    <dbReference type="NCBI Taxonomy" id="442870"/>
    <lineage>
        <taxon>Bacteria</taxon>
        <taxon>Pseudomonadati</taxon>
        <taxon>Acidobacteriota</taxon>
        <taxon>Holophagae</taxon>
        <taxon>Acanthopleuribacterales</taxon>
        <taxon>Acanthopleuribacteraceae</taxon>
        <taxon>Acanthopleuribacter</taxon>
    </lineage>
</organism>
<dbReference type="Proteomes" id="UP000664417">
    <property type="component" value="Unassembled WGS sequence"/>
</dbReference>
<dbReference type="InterPro" id="IPR011009">
    <property type="entry name" value="Kinase-like_dom_sf"/>
</dbReference>
<accession>A0A8J7U428</accession>
<dbReference type="SMART" id="SM00220">
    <property type="entry name" value="S_TKc"/>
    <property type="match status" value="1"/>
</dbReference>
<dbReference type="InterPro" id="IPR000719">
    <property type="entry name" value="Prot_kinase_dom"/>
</dbReference>
<dbReference type="RefSeq" id="WP_207860161.1">
    <property type="nucleotide sequence ID" value="NZ_JAFREP010000016.1"/>
</dbReference>
<dbReference type="SMART" id="SM00320">
    <property type="entry name" value="WD40"/>
    <property type="match status" value="4"/>
</dbReference>
<dbReference type="PROSITE" id="PS00108">
    <property type="entry name" value="PROTEIN_KINASE_ST"/>
    <property type="match status" value="1"/>
</dbReference>
<dbReference type="PROSITE" id="PS50011">
    <property type="entry name" value="PROTEIN_KINASE_DOM"/>
    <property type="match status" value="1"/>
</dbReference>
<evidence type="ECO:0000256" key="4">
    <source>
        <dbReference type="ARBA" id="ARBA00022840"/>
    </source>
</evidence>